<proteinExistence type="predicted"/>
<dbReference type="FunFam" id="3.40.50.1000:FF:000022">
    <property type="entry name" value="Phosphoglycolate phosphatase"/>
    <property type="match status" value="1"/>
</dbReference>
<dbReference type="InterPro" id="IPR041492">
    <property type="entry name" value="HAD_2"/>
</dbReference>
<dbReference type="InterPro" id="IPR050155">
    <property type="entry name" value="HAD-like_hydrolase_sf"/>
</dbReference>
<dbReference type="EMBL" id="DVJJ01000122">
    <property type="protein sequence ID" value="HIS65343.1"/>
    <property type="molecule type" value="Genomic_DNA"/>
</dbReference>
<evidence type="ECO:0000313" key="1">
    <source>
        <dbReference type="EMBL" id="HIS65343.1"/>
    </source>
</evidence>
<name>A0A9D1FAI8_9FIRM</name>
<dbReference type="InterPro" id="IPR023214">
    <property type="entry name" value="HAD_sf"/>
</dbReference>
<evidence type="ECO:0000313" key="2">
    <source>
        <dbReference type="Proteomes" id="UP000886741"/>
    </source>
</evidence>
<dbReference type="SUPFAM" id="SSF56784">
    <property type="entry name" value="HAD-like"/>
    <property type="match status" value="1"/>
</dbReference>
<reference evidence="1" key="2">
    <citation type="journal article" date="2021" name="PeerJ">
        <title>Extensive microbial diversity within the chicken gut microbiome revealed by metagenomics and culture.</title>
        <authorList>
            <person name="Gilroy R."/>
            <person name="Ravi A."/>
            <person name="Getino M."/>
            <person name="Pursley I."/>
            <person name="Horton D.L."/>
            <person name="Alikhan N.F."/>
            <person name="Baker D."/>
            <person name="Gharbi K."/>
            <person name="Hall N."/>
            <person name="Watson M."/>
            <person name="Adriaenssens E.M."/>
            <person name="Foster-Nyarko E."/>
            <person name="Jarju S."/>
            <person name="Secka A."/>
            <person name="Antonio M."/>
            <person name="Oren A."/>
            <person name="Chaudhuri R.R."/>
            <person name="La Ragione R."/>
            <person name="Hildebrand F."/>
            <person name="Pallen M.J."/>
        </authorList>
    </citation>
    <scope>NUCLEOTIDE SEQUENCE</scope>
    <source>
        <strain evidence="1">ChiBcec16-1751</strain>
    </source>
</reference>
<comment type="caution">
    <text evidence="1">The sequence shown here is derived from an EMBL/GenBank/DDBJ whole genome shotgun (WGS) entry which is preliminary data.</text>
</comment>
<gene>
    <name evidence="1" type="ORF">IAA83_08240</name>
</gene>
<dbReference type="GO" id="GO:0004713">
    <property type="term" value="F:protein tyrosine kinase activity"/>
    <property type="evidence" value="ECO:0007669"/>
    <property type="project" value="TreeGrafter"/>
</dbReference>
<dbReference type="GO" id="GO:0016787">
    <property type="term" value="F:hydrolase activity"/>
    <property type="evidence" value="ECO:0007669"/>
    <property type="project" value="UniProtKB-KW"/>
</dbReference>
<dbReference type="PANTHER" id="PTHR43434">
    <property type="entry name" value="PHOSPHOGLYCOLATE PHOSPHATASE"/>
    <property type="match status" value="1"/>
</dbReference>
<dbReference type="InterPro" id="IPR036412">
    <property type="entry name" value="HAD-like_sf"/>
</dbReference>
<dbReference type="Proteomes" id="UP000886741">
    <property type="component" value="Unassembled WGS sequence"/>
</dbReference>
<organism evidence="1 2">
    <name type="scientific">Candidatus Avoscillospira avistercoris</name>
    <dbReference type="NCBI Taxonomy" id="2840707"/>
    <lineage>
        <taxon>Bacteria</taxon>
        <taxon>Bacillati</taxon>
        <taxon>Bacillota</taxon>
        <taxon>Clostridia</taxon>
        <taxon>Eubacteriales</taxon>
        <taxon>Oscillospiraceae</taxon>
        <taxon>Oscillospiraceae incertae sedis</taxon>
        <taxon>Candidatus Avoscillospira</taxon>
    </lineage>
</organism>
<dbReference type="Gene3D" id="3.40.50.1000">
    <property type="entry name" value="HAD superfamily/HAD-like"/>
    <property type="match status" value="1"/>
</dbReference>
<dbReference type="CDD" id="cd04302">
    <property type="entry name" value="HAD_5NT"/>
    <property type="match status" value="1"/>
</dbReference>
<dbReference type="Gene3D" id="1.10.150.240">
    <property type="entry name" value="Putative phosphatase, domain 2"/>
    <property type="match status" value="1"/>
</dbReference>
<keyword evidence="1" id="KW-0378">Hydrolase</keyword>
<protein>
    <submittedName>
        <fullName evidence="1">HAD family hydrolase</fullName>
    </submittedName>
</protein>
<reference evidence="1" key="1">
    <citation type="submission" date="2020-10" db="EMBL/GenBank/DDBJ databases">
        <authorList>
            <person name="Gilroy R."/>
        </authorList>
    </citation>
    <scope>NUCLEOTIDE SEQUENCE</scope>
    <source>
        <strain evidence="1">ChiBcec16-1751</strain>
    </source>
</reference>
<dbReference type="SFLD" id="SFLDS00003">
    <property type="entry name" value="Haloacid_Dehalogenase"/>
    <property type="match status" value="1"/>
</dbReference>
<dbReference type="GO" id="GO:0005829">
    <property type="term" value="C:cytosol"/>
    <property type="evidence" value="ECO:0007669"/>
    <property type="project" value="TreeGrafter"/>
</dbReference>
<dbReference type="AlphaFoldDB" id="A0A9D1FAI8"/>
<sequence length="215" mass="23357">MFDTIFFDLDGTLTDPGEGITNSVAYALRQTGREVPPRSELYSYIGPPLLEQFMDVYGVDEAEARAMTDEFRVYFQDRGILENELYAGIPEALQALKEAGATLIVATSKPEVFAERILERFDLRKFFTVVAGSTMDESRTNKADVIAYAMEKLGRPVGKALMVGDRKHDVLGAAAHGIPTVGALYGYGSREELVDAGAVAIADTVADLVPVILGL</sequence>
<dbReference type="SFLD" id="SFLDG01129">
    <property type="entry name" value="C1.5:_HAD__Beta-PGM__Phosphata"/>
    <property type="match status" value="1"/>
</dbReference>
<dbReference type="Pfam" id="PF13419">
    <property type="entry name" value="HAD_2"/>
    <property type="match status" value="1"/>
</dbReference>
<accession>A0A9D1FAI8</accession>
<dbReference type="PANTHER" id="PTHR43434:SF20">
    <property type="entry name" value="5'-NUCLEOTIDASE"/>
    <property type="match status" value="1"/>
</dbReference>
<dbReference type="InterPro" id="IPR023198">
    <property type="entry name" value="PGP-like_dom2"/>
</dbReference>